<dbReference type="NCBIfam" id="NF038154">
    <property type="entry name" value="lanthi_III_a"/>
    <property type="match status" value="1"/>
</dbReference>
<evidence type="ECO:0000313" key="1">
    <source>
        <dbReference type="EMBL" id="TQM36706.1"/>
    </source>
</evidence>
<accession>A0A543FS87</accession>
<reference evidence="1 2" key="1">
    <citation type="submission" date="2019-06" db="EMBL/GenBank/DDBJ databases">
        <title>Sequencing the genomes of 1000 actinobacteria strains.</title>
        <authorList>
            <person name="Klenk H.-P."/>
        </authorList>
    </citation>
    <scope>NUCLEOTIDE SEQUENCE [LARGE SCALE GENOMIC DNA]</scope>
    <source>
        <strain evidence="1 2">DSM 45511</strain>
    </source>
</reference>
<protein>
    <submittedName>
        <fullName evidence="1">Uncharacterized protein</fullName>
    </submittedName>
</protein>
<organism evidence="1 2">
    <name type="scientific">Pseudonocardia cypriaca</name>
    <dbReference type="NCBI Taxonomy" id="882449"/>
    <lineage>
        <taxon>Bacteria</taxon>
        <taxon>Bacillati</taxon>
        <taxon>Actinomycetota</taxon>
        <taxon>Actinomycetes</taxon>
        <taxon>Pseudonocardiales</taxon>
        <taxon>Pseudonocardiaceae</taxon>
        <taxon>Pseudonocardia</taxon>
    </lineage>
</organism>
<keyword evidence="2" id="KW-1185">Reference proteome</keyword>
<gene>
    <name evidence="1" type="ORF">FB388_3891</name>
</gene>
<sequence length="42" mass="4644">MHRILELQQMDAAPAHAEPGHVSTVSWSWPCPNSTLSISCVR</sequence>
<evidence type="ECO:0000313" key="2">
    <source>
        <dbReference type="Proteomes" id="UP000319818"/>
    </source>
</evidence>
<dbReference type="RefSeq" id="WP_142103578.1">
    <property type="nucleotide sequence ID" value="NZ_VFPH01000002.1"/>
</dbReference>
<dbReference type="Proteomes" id="UP000319818">
    <property type="component" value="Unassembled WGS sequence"/>
</dbReference>
<dbReference type="AlphaFoldDB" id="A0A543FS87"/>
<dbReference type="InterPro" id="IPR045825">
    <property type="entry name" value="RamS"/>
</dbReference>
<name>A0A543FS87_9PSEU</name>
<comment type="caution">
    <text evidence="1">The sequence shown here is derived from an EMBL/GenBank/DDBJ whole genome shotgun (WGS) entry which is preliminary data.</text>
</comment>
<proteinExistence type="predicted"/>
<dbReference type="NCBIfam" id="NF033212">
    <property type="entry name" value="SapB_AmfS_lanti"/>
    <property type="match status" value="1"/>
</dbReference>
<dbReference type="EMBL" id="VFPH01000002">
    <property type="protein sequence ID" value="TQM36706.1"/>
    <property type="molecule type" value="Genomic_DNA"/>
</dbReference>
<dbReference type="Pfam" id="PF19402">
    <property type="entry name" value="RamS"/>
    <property type="match status" value="1"/>
</dbReference>